<evidence type="ECO:0000313" key="2">
    <source>
        <dbReference type="Proteomes" id="UP000198694"/>
    </source>
</evidence>
<dbReference type="OrthoDB" id="2353223at2"/>
<dbReference type="SUPFAM" id="SSF109915">
    <property type="entry name" value="Hypothetical protein YhaI"/>
    <property type="match status" value="1"/>
</dbReference>
<dbReference type="EMBL" id="FNFL01000001">
    <property type="protein sequence ID" value="SDJ88849.1"/>
    <property type="molecule type" value="Genomic_DNA"/>
</dbReference>
<dbReference type="AlphaFoldDB" id="A0A1G8XE00"/>
<name>A0A1G8XE00_9BACI</name>
<dbReference type="RefSeq" id="WP_093212143.1">
    <property type="nucleotide sequence ID" value="NZ_FNFL01000001.1"/>
</dbReference>
<gene>
    <name evidence="1" type="ORF">SAMN05216243_1312</name>
</gene>
<organism evidence="1 2">
    <name type="scientific">Sediminibacillus albus</name>
    <dbReference type="NCBI Taxonomy" id="407036"/>
    <lineage>
        <taxon>Bacteria</taxon>
        <taxon>Bacillati</taxon>
        <taxon>Bacillota</taxon>
        <taxon>Bacilli</taxon>
        <taxon>Bacillales</taxon>
        <taxon>Bacillaceae</taxon>
        <taxon>Sediminibacillus</taxon>
    </lineage>
</organism>
<dbReference type="Proteomes" id="UP000198694">
    <property type="component" value="Unassembled WGS sequence"/>
</dbReference>
<accession>A0A1G8XE00</accession>
<protein>
    <recommendedName>
        <fullName evidence="3">DUF1878 family protein</fullName>
    </recommendedName>
</protein>
<evidence type="ECO:0008006" key="3">
    <source>
        <dbReference type="Google" id="ProtNLM"/>
    </source>
</evidence>
<evidence type="ECO:0000313" key="1">
    <source>
        <dbReference type="EMBL" id="SDJ88849.1"/>
    </source>
</evidence>
<proteinExistence type="predicted"/>
<keyword evidence="2" id="KW-1185">Reference proteome</keyword>
<reference evidence="1 2" key="1">
    <citation type="submission" date="2016-10" db="EMBL/GenBank/DDBJ databases">
        <authorList>
            <person name="de Groot N.N."/>
        </authorList>
    </citation>
    <scope>NUCLEOTIDE SEQUENCE [LARGE SCALE GENOMIC DNA]</scope>
    <source>
        <strain evidence="1 2">CGMCC 1.6502</strain>
    </source>
</reference>
<dbReference type="InterPro" id="IPR035945">
    <property type="entry name" value="YhaI-like_sf"/>
</dbReference>
<dbReference type="InterPro" id="IPR015058">
    <property type="entry name" value="DUF1878"/>
</dbReference>
<dbReference type="Gene3D" id="1.10.3750.10">
    <property type="entry name" value="YhaI-like"/>
    <property type="match status" value="1"/>
</dbReference>
<sequence length="112" mass="13019">MGSESGSDLAKFHLHLLLKMKEIDQYPFTKLVIEKDLSQTEYTQLMELIDYLHKQYLLQTEEGFLDVTPLLVQFVGMLHYKLEPKATIIALKKEGFYPSLMNKFLQLPIIKG</sequence>
<dbReference type="Pfam" id="PF08963">
    <property type="entry name" value="DUF1878"/>
    <property type="match status" value="1"/>
</dbReference>